<dbReference type="Gene3D" id="2.60.260.20">
    <property type="entry name" value="Urease metallochaperone UreE, N-terminal domain"/>
    <property type="match status" value="2"/>
</dbReference>
<dbReference type="STRING" id="1134406.ADN00_17630"/>
<dbReference type="GO" id="GO:0051082">
    <property type="term" value="F:unfolded protein binding"/>
    <property type="evidence" value="ECO:0007669"/>
    <property type="project" value="UniProtKB-UniRule"/>
</dbReference>
<evidence type="ECO:0000256" key="4">
    <source>
        <dbReference type="ARBA" id="ARBA00022737"/>
    </source>
</evidence>
<evidence type="ECO:0000256" key="6">
    <source>
        <dbReference type="ARBA" id="ARBA00022833"/>
    </source>
</evidence>
<keyword evidence="6 11" id="KW-0862">Zinc</keyword>
<feature type="binding site" evidence="11">
    <location>
        <position position="166"/>
    </location>
    <ligand>
        <name>Zn(2+)</name>
        <dbReference type="ChEBI" id="CHEBI:29105"/>
        <label>2</label>
    </ligand>
</feature>
<gene>
    <name evidence="11" type="primary">dnaJ</name>
    <name evidence="15" type="ORF">ADN00_17630</name>
</gene>
<dbReference type="AlphaFoldDB" id="A0A0P6X7T8"/>
<keyword evidence="16" id="KW-1185">Reference proteome</keyword>
<comment type="caution">
    <text evidence="15">The sequence shown here is derived from an EMBL/GenBank/DDBJ whole genome shotgun (WGS) entry which is preliminary data.</text>
</comment>
<reference evidence="15 16" key="1">
    <citation type="submission" date="2015-07" db="EMBL/GenBank/DDBJ databases">
        <title>Genome sequence of Ornatilinea apprima DSM 23815.</title>
        <authorList>
            <person name="Hemp J."/>
            <person name="Ward L.M."/>
            <person name="Pace L.A."/>
            <person name="Fischer W.W."/>
        </authorList>
    </citation>
    <scope>NUCLEOTIDE SEQUENCE [LARGE SCALE GENOMIC DNA]</scope>
    <source>
        <strain evidence="15 16">P3M-1</strain>
    </source>
</reference>
<dbReference type="CDD" id="cd10747">
    <property type="entry name" value="DnaJ_C"/>
    <property type="match status" value="1"/>
</dbReference>
<organism evidence="15 16">
    <name type="scientific">Ornatilinea apprima</name>
    <dbReference type="NCBI Taxonomy" id="1134406"/>
    <lineage>
        <taxon>Bacteria</taxon>
        <taxon>Bacillati</taxon>
        <taxon>Chloroflexota</taxon>
        <taxon>Anaerolineae</taxon>
        <taxon>Anaerolineales</taxon>
        <taxon>Anaerolineaceae</taxon>
        <taxon>Ornatilinea</taxon>
    </lineage>
</organism>
<dbReference type="GO" id="GO:0031072">
    <property type="term" value="F:heat shock protein binding"/>
    <property type="evidence" value="ECO:0007669"/>
    <property type="project" value="InterPro"/>
</dbReference>
<dbReference type="PATRIC" id="fig|1134406.4.peg.2790"/>
<evidence type="ECO:0000256" key="1">
    <source>
        <dbReference type="ARBA" id="ARBA00022490"/>
    </source>
</evidence>
<evidence type="ECO:0000256" key="7">
    <source>
        <dbReference type="ARBA" id="ARBA00023016"/>
    </source>
</evidence>
<keyword evidence="3 11" id="KW-0479">Metal-binding</keyword>
<protein>
    <recommendedName>
        <fullName evidence="10 11">Chaperone protein DnaJ</fullName>
    </recommendedName>
</protein>
<evidence type="ECO:0000256" key="3">
    <source>
        <dbReference type="ARBA" id="ARBA00022723"/>
    </source>
</evidence>
<feature type="binding site" evidence="11">
    <location>
        <position position="149"/>
    </location>
    <ligand>
        <name>Zn(2+)</name>
        <dbReference type="ChEBI" id="CHEBI:29105"/>
        <label>1</label>
    </ligand>
</feature>
<feature type="binding site" evidence="11">
    <location>
        <position position="163"/>
    </location>
    <ligand>
        <name>Zn(2+)</name>
        <dbReference type="ChEBI" id="CHEBI:29105"/>
        <label>2</label>
    </ligand>
</feature>
<comment type="cofactor">
    <cofactor evidence="11">
        <name>Zn(2+)</name>
        <dbReference type="ChEBI" id="CHEBI:29105"/>
    </cofactor>
    <text evidence="11">Binds 2 Zn(2+) ions per monomer.</text>
</comment>
<proteinExistence type="inferred from homology"/>
<evidence type="ECO:0000259" key="13">
    <source>
        <dbReference type="PROSITE" id="PS50076"/>
    </source>
</evidence>
<dbReference type="Gene3D" id="1.10.287.110">
    <property type="entry name" value="DnaJ domain"/>
    <property type="match status" value="1"/>
</dbReference>
<dbReference type="InterPro" id="IPR008971">
    <property type="entry name" value="HSP40/DnaJ_pept-bd"/>
</dbReference>
<evidence type="ECO:0000256" key="5">
    <source>
        <dbReference type="ARBA" id="ARBA00022771"/>
    </source>
</evidence>
<comment type="subunit">
    <text evidence="11">Homodimer.</text>
</comment>
<dbReference type="Pfam" id="PF00684">
    <property type="entry name" value="DnaJ_CXXCXGXG"/>
    <property type="match status" value="1"/>
</dbReference>
<dbReference type="Pfam" id="PF00226">
    <property type="entry name" value="DnaJ"/>
    <property type="match status" value="1"/>
</dbReference>
<dbReference type="SUPFAM" id="SSF49493">
    <property type="entry name" value="HSP40/DnaJ peptide-binding domain"/>
    <property type="match status" value="2"/>
</dbReference>
<feature type="domain" description="CR-type" evidence="14">
    <location>
        <begin position="133"/>
        <end position="215"/>
    </location>
</feature>
<dbReference type="FunFam" id="2.60.260.20:FF:000005">
    <property type="entry name" value="Chaperone protein dnaJ 1, mitochondrial"/>
    <property type="match status" value="1"/>
</dbReference>
<feature type="binding site" evidence="11">
    <location>
        <position position="192"/>
    </location>
    <ligand>
        <name>Zn(2+)</name>
        <dbReference type="ChEBI" id="CHEBI:29105"/>
        <label>2</label>
    </ligand>
</feature>
<dbReference type="PANTHER" id="PTHR43096:SF48">
    <property type="entry name" value="CHAPERONE PROTEIN DNAJ"/>
    <property type="match status" value="1"/>
</dbReference>
<keyword evidence="4 11" id="KW-0677">Repeat</keyword>
<dbReference type="InterPro" id="IPR036869">
    <property type="entry name" value="J_dom_sf"/>
</dbReference>
<keyword evidence="5 11" id="KW-0863">Zinc-finger</keyword>
<comment type="similarity">
    <text evidence="9 11">Belongs to the DnaJ family.</text>
</comment>
<dbReference type="SUPFAM" id="SSF57938">
    <property type="entry name" value="DnaJ/Hsp40 cysteine-rich domain"/>
    <property type="match status" value="1"/>
</dbReference>
<dbReference type="PROSITE" id="PS51188">
    <property type="entry name" value="ZF_CR"/>
    <property type="match status" value="1"/>
</dbReference>
<comment type="subcellular location">
    <subcellularLocation>
        <location evidence="11">Cytoplasm</location>
    </subcellularLocation>
</comment>
<dbReference type="PROSITE" id="PS50076">
    <property type="entry name" value="DNAJ_2"/>
    <property type="match status" value="1"/>
</dbReference>
<dbReference type="GO" id="GO:0008270">
    <property type="term" value="F:zinc ion binding"/>
    <property type="evidence" value="ECO:0007669"/>
    <property type="project" value="UniProtKB-UniRule"/>
</dbReference>
<keyword evidence="8 11" id="KW-0143">Chaperone</keyword>
<feature type="repeat" description="CXXCXGXG motif" evidence="11">
    <location>
        <begin position="146"/>
        <end position="153"/>
    </location>
</feature>
<dbReference type="GO" id="GO:0042026">
    <property type="term" value="P:protein refolding"/>
    <property type="evidence" value="ECO:0007669"/>
    <property type="project" value="TreeGrafter"/>
</dbReference>
<feature type="domain" description="J" evidence="13">
    <location>
        <begin position="5"/>
        <end position="69"/>
    </location>
</feature>
<dbReference type="OrthoDB" id="9779889at2"/>
<dbReference type="EMBL" id="LGCL01000042">
    <property type="protein sequence ID" value="KPL71220.1"/>
    <property type="molecule type" value="Genomic_DNA"/>
</dbReference>
<dbReference type="InterPro" id="IPR001305">
    <property type="entry name" value="HSP_DnaJ_Cys-rich_dom"/>
</dbReference>
<dbReference type="CDD" id="cd06257">
    <property type="entry name" value="DnaJ"/>
    <property type="match status" value="1"/>
</dbReference>
<sequence length="376" mass="40331">MAPRDYYEILGVPRTATADELKSAFRQLARKYHPDVNKDPGAEDKFKEINEAYAVLSDADKRAAYDRYGYEGLNGMGGMPDFSTMDFSDLFEGLFGFGGFGGGGGSRRSRNAPRRGADLNMTVTLEFDEAVFGVEKEIEIVRDEVCATCSGSGAEPGTSPKTCSSCGGRGEVRQVRQTLLGSMVQVSTCPTCQGKGEVIDTPCHTCRGRGLERKTVKKVVPIPAGVDTGTQIRLAGEGQPGANGGPNGNIYLEIRVKTHKFFKRRKDDVLLDLNINVAQATLGAEVEIPTLKGTEKIKIPAGTQPGKVFTLKGKGIPHLRGSGNGDQLVVVNVAVPTHLSSEQRELFETLAKTLGTDVSPQEKSFVDVLKEVLGGS</sequence>
<feature type="repeat" description="CXXCXGXG motif" evidence="11">
    <location>
        <begin position="163"/>
        <end position="170"/>
    </location>
</feature>
<dbReference type="PRINTS" id="PR00625">
    <property type="entry name" value="JDOMAIN"/>
</dbReference>
<dbReference type="CDD" id="cd10719">
    <property type="entry name" value="DnaJ_zf"/>
    <property type="match status" value="1"/>
</dbReference>
<dbReference type="InterPro" id="IPR012724">
    <property type="entry name" value="DnaJ"/>
</dbReference>
<evidence type="ECO:0000259" key="14">
    <source>
        <dbReference type="PROSITE" id="PS51188"/>
    </source>
</evidence>
<dbReference type="GO" id="GO:0009408">
    <property type="term" value="P:response to heat"/>
    <property type="evidence" value="ECO:0007669"/>
    <property type="project" value="InterPro"/>
</dbReference>
<name>A0A0P6X7T8_9CHLR</name>
<evidence type="ECO:0000313" key="15">
    <source>
        <dbReference type="EMBL" id="KPL71220.1"/>
    </source>
</evidence>
<dbReference type="Gene3D" id="2.10.230.10">
    <property type="entry name" value="Heat shock protein DnaJ, cysteine-rich domain"/>
    <property type="match status" value="1"/>
</dbReference>
<dbReference type="SUPFAM" id="SSF46565">
    <property type="entry name" value="Chaperone J-domain"/>
    <property type="match status" value="1"/>
</dbReference>
<comment type="domain">
    <text evidence="11">The J domain is necessary and sufficient to stimulate DnaK ATPase activity. Zinc center 1 plays an important role in the autonomous, DnaK-independent chaperone activity of DnaJ. Zinc center 2 is essential for interaction with DnaK and for DnaJ activity.</text>
</comment>
<dbReference type="PROSITE" id="PS00636">
    <property type="entry name" value="DNAJ_1"/>
    <property type="match status" value="1"/>
</dbReference>
<dbReference type="InterPro" id="IPR001623">
    <property type="entry name" value="DnaJ_domain"/>
</dbReference>
<dbReference type="Proteomes" id="UP000050417">
    <property type="component" value="Unassembled WGS sequence"/>
</dbReference>
<dbReference type="Pfam" id="PF01556">
    <property type="entry name" value="DnaJ_C"/>
    <property type="match status" value="1"/>
</dbReference>
<dbReference type="NCBIfam" id="NF008035">
    <property type="entry name" value="PRK10767.1"/>
    <property type="match status" value="1"/>
</dbReference>
<evidence type="ECO:0000256" key="8">
    <source>
        <dbReference type="ARBA" id="ARBA00023186"/>
    </source>
</evidence>
<feature type="repeat" description="CXXCXGXG motif" evidence="11">
    <location>
        <begin position="203"/>
        <end position="210"/>
    </location>
</feature>
<dbReference type="InterPro" id="IPR036410">
    <property type="entry name" value="HSP_DnaJ_Cys-rich_dom_sf"/>
</dbReference>
<accession>A0A0P6X7T8</accession>
<evidence type="ECO:0000256" key="2">
    <source>
        <dbReference type="ARBA" id="ARBA00022705"/>
    </source>
</evidence>
<evidence type="ECO:0000256" key="11">
    <source>
        <dbReference type="HAMAP-Rule" id="MF_01152"/>
    </source>
</evidence>
<dbReference type="GO" id="GO:0005524">
    <property type="term" value="F:ATP binding"/>
    <property type="evidence" value="ECO:0007669"/>
    <property type="project" value="InterPro"/>
</dbReference>
<dbReference type="RefSeq" id="WP_075064369.1">
    <property type="nucleotide sequence ID" value="NZ_LGCL01000042.1"/>
</dbReference>
<dbReference type="GO" id="GO:0006260">
    <property type="term" value="P:DNA replication"/>
    <property type="evidence" value="ECO:0007669"/>
    <property type="project" value="UniProtKB-KW"/>
</dbReference>
<feature type="zinc finger region" description="CR-type" evidence="12">
    <location>
        <begin position="133"/>
        <end position="215"/>
    </location>
</feature>
<keyword evidence="1 11" id="KW-0963">Cytoplasm</keyword>
<feature type="binding site" evidence="11">
    <location>
        <position position="203"/>
    </location>
    <ligand>
        <name>Zn(2+)</name>
        <dbReference type="ChEBI" id="CHEBI:29105"/>
        <label>1</label>
    </ligand>
</feature>
<dbReference type="HAMAP" id="MF_01152">
    <property type="entry name" value="DnaJ"/>
    <property type="match status" value="1"/>
</dbReference>
<feature type="binding site" evidence="11">
    <location>
        <position position="146"/>
    </location>
    <ligand>
        <name>Zn(2+)</name>
        <dbReference type="ChEBI" id="CHEBI:29105"/>
        <label>1</label>
    </ligand>
</feature>
<feature type="repeat" description="CXXCXGXG motif" evidence="11">
    <location>
        <begin position="189"/>
        <end position="196"/>
    </location>
</feature>
<dbReference type="InterPro" id="IPR018253">
    <property type="entry name" value="DnaJ_domain_CS"/>
</dbReference>
<keyword evidence="2 11" id="KW-0235">DNA replication</keyword>
<keyword evidence="7 11" id="KW-0346">Stress response</keyword>
<evidence type="ECO:0000256" key="10">
    <source>
        <dbReference type="ARBA" id="ARBA00067609"/>
    </source>
</evidence>
<dbReference type="InterPro" id="IPR002939">
    <property type="entry name" value="DnaJ_C"/>
</dbReference>
<feature type="binding site" evidence="11">
    <location>
        <position position="206"/>
    </location>
    <ligand>
        <name>Zn(2+)</name>
        <dbReference type="ChEBI" id="CHEBI:29105"/>
        <label>1</label>
    </ligand>
</feature>
<dbReference type="GO" id="GO:0005737">
    <property type="term" value="C:cytoplasm"/>
    <property type="evidence" value="ECO:0007669"/>
    <property type="project" value="UniProtKB-SubCell"/>
</dbReference>
<dbReference type="SMART" id="SM00271">
    <property type="entry name" value="DnaJ"/>
    <property type="match status" value="1"/>
</dbReference>
<comment type="function">
    <text evidence="11">Participates actively in the response to hyperosmotic and heat shock by preventing the aggregation of stress-denatured proteins and by disaggregating proteins, also in an autonomous, DnaK-independent fashion. Unfolded proteins bind initially to DnaJ; upon interaction with the DnaJ-bound protein, DnaK hydrolyzes its bound ATP, resulting in the formation of a stable complex. GrpE releases ADP from DnaK; ATP binding to DnaK triggers the release of the substrate protein, thus completing the reaction cycle. Several rounds of ATP-dependent interactions between DnaJ, DnaK and GrpE are required for fully efficient folding. Also involved, together with DnaK and GrpE, in the DNA replication of plasmids through activation of initiation proteins.</text>
</comment>
<dbReference type="NCBIfam" id="TIGR02349">
    <property type="entry name" value="DnaJ_bact"/>
    <property type="match status" value="1"/>
</dbReference>
<evidence type="ECO:0000256" key="9">
    <source>
        <dbReference type="ARBA" id="ARBA00061004"/>
    </source>
</evidence>
<feature type="binding site" evidence="11">
    <location>
        <position position="189"/>
    </location>
    <ligand>
        <name>Zn(2+)</name>
        <dbReference type="ChEBI" id="CHEBI:29105"/>
        <label>2</label>
    </ligand>
</feature>
<dbReference type="PANTHER" id="PTHR43096">
    <property type="entry name" value="DNAJ HOMOLOG 1, MITOCHONDRIAL-RELATED"/>
    <property type="match status" value="1"/>
</dbReference>
<evidence type="ECO:0000256" key="12">
    <source>
        <dbReference type="PROSITE-ProRule" id="PRU00546"/>
    </source>
</evidence>
<dbReference type="FunFam" id="2.10.230.10:FF:000002">
    <property type="entry name" value="Molecular chaperone DnaJ"/>
    <property type="match status" value="1"/>
</dbReference>
<evidence type="ECO:0000313" key="16">
    <source>
        <dbReference type="Proteomes" id="UP000050417"/>
    </source>
</evidence>